<comment type="caution">
    <text evidence="1">The sequence shown here is derived from an EMBL/GenBank/DDBJ whole genome shotgun (WGS) entry which is preliminary data.</text>
</comment>
<protein>
    <submittedName>
        <fullName evidence="1">Uncharacterized protein</fullName>
    </submittedName>
</protein>
<sequence>MEVLYGKSSRNRKQRQSKGRRCVVADATEIGQRHGVFTLRVGEPATAPVCLVFPAEIAAILVQHMDEARIDAEEEYWTVVPPRVKAMNTADPDAVSQGISRWLLSLNWERVARAATGGQAFLVSYAGHVGLCTEPPFTDEFLIAIFDPLQLQRLSPALKQAAATAVSESRRIGPTTLARLNEVRRFVKAQSWPAISVPEVSTAQAEATITHAYRGFLAREPYIRPARRDVQPRTG</sequence>
<organism evidence="1 2">
    <name type="scientific">Nonomuraea insulae</name>
    <dbReference type="NCBI Taxonomy" id="1616787"/>
    <lineage>
        <taxon>Bacteria</taxon>
        <taxon>Bacillati</taxon>
        <taxon>Actinomycetota</taxon>
        <taxon>Actinomycetes</taxon>
        <taxon>Streptosporangiales</taxon>
        <taxon>Streptosporangiaceae</taxon>
        <taxon>Nonomuraea</taxon>
    </lineage>
</organism>
<gene>
    <name evidence="1" type="ORF">ACFPZ3_29825</name>
</gene>
<evidence type="ECO:0000313" key="1">
    <source>
        <dbReference type="EMBL" id="MFC5828085.1"/>
    </source>
</evidence>
<dbReference type="Proteomes" id="UP001596058">
    <property type="component" value="Unassembled WGS sequence"/>
</dbReference>
<dbReference type="RefSeq" id="WP_379517589.1">
    <property type="nucleotide sequence ID" value="NZ_JBHSPA010000034.1"/>
</dbReference>
<dbReference type="EMBL" id="JBHSPA010000034">
    <property type="protein sequence ID" value="MFC5828085.1"/>
    <property type="molecule type" value="Genomic_DNA"/>
</dbReference>
<keyword evidence="2" id="KW-1185">Reference proteome</keyword>
<proteinExistence type="predicted"/>
<name>A0ABW1CTS2_9ACTN</name>
<reference evidence="2" key="1">
    <citation type="journal article" date="2019" name="Int. J. Syst. Evol. Microbiol.">
        <title>The Global Catalogue of Microorganisms (GCM) 10K type strain sequencing project: providing services to taxonomists for standard genome sequencing and annotation.</title>
        <authorList>
            <consortium name="The Broad Institute Genomics Platform"/>
            <consortium name="The Broad Institute Genome Sequencing Center for Infectious Disease"/>
            <person name="Wu L."/>
            <person name="Ma J."/>
        </authorList>
    </citation>
    <scope>NUCLEOTIDE SEQUENCE [LARGE SCALE GENOMIC DNA]</scope>
    <source>
        <strain evidence="2">CCUG 53903</strain>
    </source>
</reference>
<evidence type="ECO:0000313" key="2">
    <source>
        <dbReference type="Proteomes" id="UP001596058"/>
    </source>
</evidence>
<accession>A0ABW1CTS2</accession>